<accession>A0ABX7JJI6</accession>
<keyword evidence="2" id="KW-0614">Plasmid</keyword>
<dbReference type="Proteomes" id="UP000663629">
    <property type="component" value="Plasmid p1"/>
</dbReference>
<organism evidence="2 3">
    <name type="scientific">Paracoccus methylovorus</name>
    <dbReference type="NCBI Taxonomy" id="2812658"/>
    <lineage>
        <taxon>Bacteria</taxon>
        <taxon>Pseudomonadati</taxon>
        <taxon>Pseudomonadota</taxon>
        <taxon>Alphaproteobacteria</taxon>
        <taxon>Rhodobacterales</taxon>
        <taxon>Paracoccaceae</taxon>
        <taxon>Paracoccus</taxon>
    </lineage>
</organism>
<protein>
    <submittedName>
        <fullName evidence="2">Phosphoribosyltransferase</fullName>
    </submittedName>
</protein>
<keyword evidence="3" id="KW-1185">Reference proteome</keyword>
<dbReference type="InterPro" id="IPR029057">
    <property type="entry name" value="PRTase-like"/>
</dbReference>
<evidence type="ECO:0000259" key="1">
    <source>
        <dbReference type="Pfam" id="PF00156"/>
    </source>
</evidence>
<feature type="domain" description="Phosphoribosyltransferase" evidence="1">
    <location>
        <begin position="11"/>
        <end position="180"/>
    </location>
</feature>
<dbReference type="EMBL" id="CP070369">
    <property type="protein sequence ID" value="QRZ14392.1"/>
    <property type="molecule type" value="Genomic_DNA"/>
</dbReference>
<sequence length="216" mass="22987">MMFANRTDAGRQLGAALSEHRGESLLVLALPRGGVPVGLEVAKVLDAPLDVILVRKIRAPAHPELAIGAIVDGTPPQLLLDDQIVAATGATADHIAEEKALQLAEIQRRRQTYRGGRPPPHTSGRTVIVVDDGIATGATMRIALRALAQSGAARVIVAVPVAPPEVLEIIRAEADEVVCLRTPEPFYAVGLHYRDFDQTSDDEVIRALAEADRAKG</sequence>
<proteinExistence type="predicted"/>
<name>A0ABX7JJI6_9RHOB</name>
<evidence type="ECO:0000313" key="3">
    <source>
        <dbReference type="Proteomes" id="UP000663629"/>
    </source>
</evidence>
<dbReference type="Pfam" id="PF00156">
    <property type="entry name" value="Pribosyltran"/>
    <property type="match status" value="1"/>
</dbReference>
<dbReference type="InterPro" id="IPR000836">
    <property type="entry name" value="PRTase_dom"/>
</dbReference>
<dbReference type="Gene3D" id="3.40.50.2020">
    <property type="match status" value="1"/>
</dbReference>
<evidence type="ECO:0000313" key="2">
    <source>
        <dbReference type="EMBL" id="QRZ14392.1"/>
    </source>
</evidence>
<reference evidence="2 3" key="1">
    <citation type="submission" date="2021-02" db="EMBL/GenBank/DDBJ databases">
        <title>Paracoccus methylovroum sp.nov., a new methanol and methylamine utilizing methylotrophic denitrifer.</title>
        <authorList>
            <person name="Timsy T."/>
            <person name="Behrendt U."/>
            <person name="Ulrich A."/>
            <person name="Spanner T."/>
            <person name="Foesel B.U."/>
            <person name="Horn M.A."/>
            <person name="Kolb S."/>
        </authorList>
    </citation>
    <scope>NUCLEOTIDE SEQUENCE [LARGE SCALE GENOMIC DNA]</scope>
    <source>
        <strain evidence="2 3">H4-D09</strain>
        <plasmid evidence="2 3">p1</plasmid>
    </source>
</reference>
<dbReference type="SUPFAM" id="SSF53271">
    <property type="entry name" value="PRTase-like"/>
    <property type="match status" value="1"/>
</dbReference>
<keyword evidence="2" id="KW-0328">Glycosyltransferase</keyword>
<dbReference type="CDD" id="cd06223">
    <property type="entry name" value="PRTases_typeI"/>
    <property type="match status" value="1"/>
</dbReference>
<keyword evidence="2" id="KW-0808">Transferase</keyword>
<gene>
    <name evidence="2" type="ORF">JWJ88_12960</name>
</gene>
<dbReference type="Gene3D" id="3.30.1310.20">
    <property type="entry name" value="PRTase-like"/>
    <property type="match status" value="1"/>
</dbReference>
<geneLocation type="plasmid" evidence="2 3">
    <name>p1</name>
</geneLocation>
<dbReference type="GO" id="GO:0016757">
    <property type="term" value="F:glycosyltransferase activity"/>
    <property type="evidence" value="ECO:0007669"/>
    <property type="project" value="UniProtKB-KW"/>
</dbReference>